<organism evidence="1 2">
    <name type="scientific">Frankliniella occidentalis</name>
    <name type="common">Western flower thrips</name>
    <name type="synonym">Euthrips occidentalis</name>
    <dbReference type="NCBI Taxonomy" id="133901"/>
    <lineage>
        <taxon>Eukaryota</taxon>
        <taxon>Metazoa</taxon>
        <taxon>Ecdysozoa</taxon>
        <taxon>Arthropoda</taxon>
        <taxon>Hexapoda</taxon>
        <taxon>Insecta</taxon>
        <taxon>Pterygota</taxon>
        <taxon>Neoptera</taxon>
        <taxon>Paraneoptera</taxon>
        <taxon>Thysanoptera</taxon>
        <taxon>Terebrantia</taxon>
        <taxon>Thripoidea</taxon>
        <taxon>Thripidae</taxon>
        <taxon>Frankliniella</taxon>
    </lineage>
</organism>
<dbReference type="Proteomes" id="UP000504606">
    <property type="component" value="Unplaced"/>
</dbReference>
<gene>
    <name evidence="2" type="primary">LOC113205986</name>
</gene>
<keyword evidence="1" id="KW-1185">Reference proteome</keyword>
<dbReference type="RefSeq" id="XP_026277622.1">
    <property type="nucleotide sequence ID" value="XM_026421837.2"/>
</dbReference>
<dbReference type="AlphaFoldDB" id="A0A6J1S8V7"/>
<accession>A0A6J1S8V7</accession>
<evidence type="ECO:0000313" key="2">
    <source>
        <dbReference type="RefSeq" id="XP_026277622.1"/>
    </source>
</evidence>
<proteinExistence type="predicted"/>
<dbReference type="GeneID" id="113205986"/>
<evidence type="ECO:0000313" key="1">
    <source>
        <dbReference type="Proteomes" id="UP000504606"/>
    </source>
</evidence>
<reference evidence="2" key="1">
    <citation type="submission" date="2025-08" db="UniProtKB">
        <authorList>
            <consortium name="RefSeq"/>
        </authorList>
    </citation>
    <scope>IDENTIFICATION</scope>
    <source>
        <tissue evidence="2">Whole organism</tissue>
    </source>
</reference>
<dbReference type="KEGG" id="foc:113205986"/>
<name>A0A6J1S8V7_FRAOC</name>
<sequence>MPPNRPMVPAEALEGAVQIKVEVECDEESLICIPAAGEDDEEQVLHIALAAPATQAEVDALCEAMEGITMTCEFKYAHSSAPTRDLVVDSLFNKLAEHDSAHQALRPGAVLVRRVGGEGLMEMEIYLRGGNRAPGPYYGGPPHQPQGGNGARVLGIVTNHYDHWLQPNICPGDEYECEVGQCVDCERGDSAEVTFINVDILEEEEEEEDDD</sequence>
<protein>
    <submittedName>
        <fullName evidence="2">Uncharacterized protein LOC113205986</fullName>
    </submittedName>
</protein>